<sequence length="398" mass="44964">MANAQLDDLAVNNFREYLKIPTVHPDVQYGDCVKFLEAQAKSLDLPIKVHYVVPNRPVVIITWIGNNPSLPSVLLNSHMDVVPVFADQWEHPPFDAHMDDKGNIYARGSQDMKCVGSQYLEAIRRLKLNGLKLKRTIHMSFVPEEETGGSPGMKEFCKTKEFSELNVGFALDEGIANPTESFSLFNGERSIWQIVVHLPGSTGHGSMLLDNTPGEKLRFIIDKFMDFRSTQKTKLLNPNVKLGNVTSVNLTKIHGGVKTNVIPNMITAVFDCRIDPDTKHEDFEEMLKKWCREAGEGVHYSFEEKNKYVENTKLDESNPFWLAFKNSCDEQKLKLDIGIFPGGTDSRYIRDLGIPAIGFSPMNNTKILLHDHNEYLNKDVYLKGITIYTKLICAVADV</sequence>
<accession>A0ACC2N6L2</accession>
<organism evidence="1 2">
    <name type="scientific">Eretmocerus hayati</name>
    <dbReference type="NCBI Taxonomy" id="131215"/>
    <lineage>
        <taxon>Eukaryota</taxon>
        <taxon>Metazoa</taxon>
        <taxon>Ecdysozoa</taxon>
        <taxon>Arthropoda</taxon>
        <taxon>Hexapoda</taxon>
        <taxon>Insecta</taxon>
        <taxon>Pterygota</taxon>
        <taxon>Neoptera</taxon>
        <taxon>Endopterygota</taxon>
        <taxon>Hymenoptera</taxon>
        <taxon>Apocrita</taxon>
        <taxon>Proctotrupomorpha</taxon>
        <taxon>Chalcidoidea</taxon>
        <taxon>Aphelinidae</taxon>
        <taxon>Aphelininae</taxon>
        <taxon>Eretmocerus</taxon>
    </lineage>
</organism>
<name>A0ACC2N6L2_9HYME</name>
<dbReference type="Proteomes" id="UP001239111">
    <property type="component" value="Chromosome 4"/>
</dbReference>
<proteinExistence type="predicted"/>
<gene>
    <name evidence="1" type="ORF">QAD02_008492</name>
</gene>
<comment type="caution">
    <text evidence="1">The sequence shown here is derived from an EMBL/GenBank/DDBJ whole genome shotgun (WGS) entry which is preliminary data.</text>
</comment>
<dbReference type="EMBL" id="CM056744">
    <property type="protein sequence ID" value="KAJ8666830.1"/>
    <property type="molecule type" value="Genomic_DNA"/>
</dbReference>
<keyword evidence="2" id="KW-1185">Reference proteome</keyword>
<evidence type="ECO:0000313" key="2">
    <source>
        <dbReference type="Proteomes" id="UP001239111"/>
    </source>
</evidence>
<evidence type="ECO:0000313" key="1">
    <source>
        <dbReference type="EMBL" id="KAJ8666830.1"/>
    </source>
</evidence>
<protein>
    <submittedName>
        <fullName evidence="1">Uncharacterized protein</fullName>
    </submittedName>
</protein>
<reference evidence="1" key="1">
    <citation type="submission" date="2023-04" db="EMBL/GenBank/DDBJ databases">
        <title>A chromosome-level genome assembly of the parasitoid wasp Eretmocerus hayati.</title>
        <authorList>
            <person name="Zhong Y."/>
            <person name="Liu S."/>
            <person name="Liu Y."/>
        </authorList>
    </citation>
    <scope>NUCLEOTIDE SEQUENCE</scope>
    <source>
        <strain evidence="1">ZJU_SS_LIU_2023</strain>
    </source>
</reference>